<proteinExistence type="predicted"/>
<name>A0ABW0VC79_9ACTN</name>
<dbReference type="Gene3D" id="3.30.9.100">
    <property type="match status" value="1"/>
</dbReference>
<feature type="domain" description="FAD-binding" evidence="1">
    <location>
        <begin position="13"/>
        <end position="351"/>
    </location>
</feature>
<organism evidence="2 3">
    <name type="scientific">Kitasatospora cinereorecta</name>
    <dbReference type="NCBI Taxonomy" id="285560"/>
    <lineage>
        <taxon>Bacteria</taxon>
        <taxon>Bacillati</taxon>
        <taxon>Actinomycetota</taxon>
        <taxon>Actinomycetes</taxon>
        <taxon>Kitasatosporales</taxon>
        <taxon>Streptomycetaceae</taxon>
        <taxon>Kitasatospora</taxon>
    </lineage>
</organism>
<keyword evidence="3" id="KW-1185">Reference proteome</keyword>
<evidence type="ECO:0000259" key="1">
    <source>
        <dbReference type="Pfam" id="PF01494"/>
    </source>
</evidence>
<gene>
    <name evidence="2" type="ORF">ACFPZF_18525</name>
</gene>
<comment type="caution">
    <text evidence="2">The sequence shown here is derived from an EMBL/GenBank/DDBJ whole genome shotgun (WGS) entry which is preliminary data.</text>
</comment>
<reference evidence="3" key="1">
    <citation type="journal article" date="2019" name="Int. J. Syst. Evol. Microbiol.">
        <title>The Global Catalogue of Microorganisms (GCM) 10K type strain sequencing project: providing services to taxonomists for standard genome sequencing and annotation.</title>
        <authorList>
            <consortium name="The Broad Institute Genomics Platform"/>
            <consortium name="The Broad Institute Genome Sequencing Center for Infectious Disease"/>
            <person name="Wu L."/>
            <person name="Ma J."/>
        </authorList>
    </citation>
    <scope>NUCLEOTIDE SEQUENCE [LARGE SCALE GENOMIC DNA]</scope>
    <source>
        <strain evidence="3">CGMCC 4.1622</strain>
    </source>
</reference>
<dbReference type="Proteomes" id="UP001596066">
    <property type="component" value="Unassembled WGS sequence"/>
</dbReference>
<dbReference type="InterPro" id="IPR002938">
    <property type="entry name" value="FAD-bd"/>
</dbReference>
<dbReference type="Gene3D" id="3.50.50.60">
    <property type="entry name" value="FAD/NAD(P)-binding domain"/>
    <property type="match status" value="1"/>
</dbReference>
<dbReference type="PANTHER" id="PTHR43422">
    <property type="entry name" value="THIAMINE THIAZOLE SYNTHASE"/>
    <property type="match status" value="1"/>
</dbReference>
<accession>A0ABW0VC79</accession>
<dbReference type="PANTHER" id="PTHR43422:SF3">
    <property type="entry name" value="THIAMINE THIAZOLE SYNTHASE"/>
    <property type="match status" value="1"/>
</dbReference>
<dbReference type="RefSeq" id="WP_346141315.1">
    <property type="nucleotide sequence ID" value="NZ_BAAAUA010000004.1"/>
</dbReference>
<dbReference type="InterPro" id="IPR036188">
    <property type="entry name" value="FAD/NAD-bd_sf"/>
</dbReference>
<dbReference type="Pfam" id="PF01494">
    <property type="entry name" value="FAD_binding_3"/>
    <property type="match status" value="1"/>
</dbReference>
<sequence length="450" mass="48428">MSGEDGSGGARHAVVVGAGIAGLLAARVLTESFARVTVLDRDALPAEAGPRRGVPQSRHAHGLLARGFAVLQELFPGLADDLVARGALVRDANADVKWFSEGRRLSPTASDLACLLVSRPELEHYLRSRVTALPGVTIEDRCEVLEPVLAAGSTTRVAGVQVLRHGASQPQSLPAELVVDATGRGNRGPVWLKAMGFAAPAEERIDSGLVYASRDYRRQPGDADADAYLIAATAEVPRGGVALSGEGDRWLVTLFSMDGEAPPSDPATYLGFAGRLPVPDLHGLLERWEPLGPPTLMRIPASIRRRYERLNRFPEGYLVIGDAICQFNPTYGQGMTVAACEALALRDSLAEGAGPDLAKRFFRRAARITDVAWDMSVGGDLRFPSVEGRRTARVRLLNRYVARVNRVAVDDPQVALTFLRVAHLQAPPQDLLSPAMLRRVLRPVRTATVS</sequence>
<protein>
    <submittedName>
        <fullName evidence="2">FAD-dependent oxidoreductase</fullName>
    </submittedName>
</protein>
<evidence type="ECO:0000313" key="2">
    <source>
        <dbReference type="EMBL" id="MFC5643347.1"/>
    </source>
</evidence>
<dbReference type="EMBL" id="JBHSOC010000030">
    <property type="protein sequence ID" value="MFC5643347.1"/>
    <property type="molecule type" value="Genomic_DNA"/>
</dbReference>
<evidence type="ECO:0000313" key="3">
    <source>
        <dbReference type="Proteomes" id="UP001596066"/>
    </source>
</evidence>
<dbReference type="SUPFAM" id="SSF51905">
    <property type="entry name" value="FAD/NAD(P)-binding domain"/>
    <property type="match status" value="1"/>
</dbReference>